<gene>
    <name evidence="1" type="ORF">tinsulaeT_07870</name>
</gene>
<sequence>MNLSTLAELYQYFDDLVLQDCSNDDLFASSYIKGFIALAATEFGDESQPLSKALAAVVSEKLTEARSELSPEDKVIVNNYWSGINPLFCY</sequence>
<evidence type="ECO:0000313" key="2">
    <source>
        <dbReference type="Proteomes" id="UP001157186"/>
    </source>
</evidence>
<evidence type="ECO:0008006" key="3">
    <source>
        <dbReference type="Google" id="ProtNLM"/>
    </source>
</evidence>
<dbReference type="Pfam" id="PF08891">
    <property type="entry name" value="YfcL"/>
    <property type="match status" value="1"/>
</dbReference>
<proteinExistence type="predicted"/>
<dbReference type="RefSeq" id="WP_284243301.1">
    <property type="nucleotide sequence ID" value="NZ_BSST01000001.1"/>
</dbReference>
<accession>A0ABQ6GS37</accession>
<evidence type="ECO:0000313" key="1">
    <source>
        <dbReference type="EMBL" id="GLX77447.1"/>
    </source>
</evidence>
<comment type="caution">
    <text evidence="1">The sequence shown here is derived from an EMBL/GenBank/DDBJ whole genome shotgun (WGS) entry which is preliminary data.</text>
</comment>
<protein>
    <recommendedName>
        <fullName evidence="3">YfcL protein</fullName>
    </recommendedName>
</protein>
<dbReference type="EMBL" id="BSST01000001">
    <property type="protein sequence ID" value="GLX77447.1"/>
    <property type="molecule type" value="Genomic_DNA"/>
</dbReference>
<dbReference type="Proteomes" id="UP001157186">
    <property type="component" value="Unassembled WGS sequence"/>
</dbReference>
<name>A0ABQ6GS37_9GAMM</name>
<dbReference type="InterPro" id="IPR014987">
    <property type="entry name" value="UPF_YfcL"/>
</dbReference>
<keyword evidence="2" id="KW-1185">Reference proteome</keyword>
<reference evidence="1 2" key="1">
    <citation type="submission" date="2023-03" db="EMBL/GenBank/DDBJ databases">
        <title>Draft genome sequence of Thalassotalea insulae KCTC 62186T.</title>
        <authorList>
            <person name="Sawabe T."/>
        </authorList>
    </citation>
    <scope>NUCLEOTIDE SEQUENCE [LARGE SCALE GENOMIC DNA]</scope>
    <source>
        <strain evidence="1 2">KCTC 62186</strain>
    </source>
</reference>
<organism evidence="1 2">
    <name type="scientific">Thalassotalea insulae</name>
    <dbReference type="NCBI Taxonomy" id="2056778"/>
    <lineage>
        <taxon>Bacteria</taxon>
        <taxon>Pseudomonadati</taxon>
        <taxon>Pseudomonadota</taxon>
        <taxon>Gammaproteobacteria</taxon>
        <taxon>Alteromonadales</taxon>
        <taxon>Colwelliaceae</taxon>
        <taxon>Thalassotalea</taxon>
    </lineage>
</organism>